<dbReference type="InterPro" id="IPR036397">
    <property type="entry name" value="RNaseH_sf"/>
</dbReference>
<dbReference type="Proteomes" id="UP000321947">
    <property type="component" value="Unassembled WGS sequence"/>
</dbReference>
<sequence>MFHIKVSPSKSLSSSYGRTLSVSMVCLSISSQMNGIVEGRNKNIKKILEKMFVAYRDWHEMLPFALYGYRISVRTSTGATAFSLVYGFETILPIEVEVLSLGVIQEVELDEEKWAQVRYEQLNFIEERRLTALCRGQLYQKKIAGAYNKKVRHHHFQEGDLVLKWILSFSKESQRKIDS</sequence>
<reference evidence="1 2" key="1">
    <citation type="submission" date="2019-08" db="EMBL/GenBank/DDBJ databases">
        <title>Draft genome sequences of two oriental melons (Cucumis melo L. var makuwa).</title>
        <authorList>
            <person name="Kwon S.-Y."/>
        </authorList>
    </citation>
    <scope>NUCLEOTIDE SEQUENCE [LARGE SCALE GENOMIC DNA]</scope>
    <source>
        <strain evidence="2">cv. Chang Bougi</strain>
        <tissue evidence="1">Leaf</tissue>
    </source>
</reference>
<dbReference type="Gene3D" id="3.30.420.10">
    <property type="entry name" value="Ribonuclease H-like superfamily/Ribonuclease H"/>
    <property type="match status" value="1"/>
</dbReference>
<evidence type="ECO:0000313" key="1">
    <source>
        <dbReference type="EMBL" id="TYK15866.1"/>
    </source>
</evidence>
<evidence type="ECO:0000313" key="2">
    <source>
        <dbReference type="Proteomes" id="UP000321947"/>
    </source>
</evidence>
<protein>
    <submittedName>
        <fullName evidence="1">Pol polyprotein</fullName>
    </submittedName>
</protein>
<dbReference type="SUPFAM" id="SSF53098">
    <property type="entry name" value="Ribonuclease H-like"/>
    <property type="match status" value="1"/>
</dbReference>
<dbReference type="InterPro" id="IPR012337">
    <property type="entry name" value="RNaseH-like_sf"/>
</dbReference>
<dbReference type="GO" id="GO:0003676">
    <property type="term" value="F:nucleic acid binding"/>
    <property type="evidence" value="ECO:0007669"/>
    <property type="project" value="InterPro"/>
</dbReference>
<name>A0A5D3CZI6_CUCMM</name>
<dbReference type="PANTHER" id="PTHR48475">
    <property type="entry name" value="RIBONUCLEASE H"/>
    <property type="match status" value="1"/>
</dbReference>
<proteinExistence type="predicted"/>
<accession>A0A5D3CZI6</accession>
<comment type="caution">
    <text evidence="1">The sequence shown here is derived from an EMBL/GenBank/DDBJ whole genome shotgun (WGS) entry which is preliminary data.</text>
</comment>
<dbReference type="AlphaFoldDB" id="A0A5D3CZI6"/>
<dbReference type="EMBL" id="SSTD01008459">
    <property type="protein sequence ID" value="TYK15866.1"/>
    <property type="molecule type" value="Genomic_DNA"/>
</dbReference>
<gene>
    <name evidence="1" type="ORF">E5676_scaffold637G00430</name>
</gene>
<dbReference type="PANTHER" id="PTHR48475:SF1">
    <property type="entry name" value="RNASE H TYPE-1 DOMAIN-CONTAINING PROTEIN"/>
    <property type="match status" value="1"/>
</dbReference>
<organism evidence="1 2">
    <name type="scientific">Cucumis melo var. makuwa</name>
    <name type="common">Oriental melon</name>
    <dbReference type="NCBI Taxonomy" id="1194695"/>
    <lineage>
        <taxon>Eukaryota</taxon>
        <taxon>Viridiplantae</taxon>
        <taxon>Streptophyta</taxon>
        <taxon>Embryophyta</taxon>
        <taxon>Tracheophyta</taxon>
        <taxon>Spermatophyta</taxon>
        <taxon>Magnoliopsida</taxon>
        <taxon>eudicotyledons</taxon>
        <taxon>Gunneridae</taxon>
        <taxon>Pentapetalae</taxon>
        <taxon>rosids</taxon>
        <taxon>fabids</taxon>
        <taxon>Cucurbitales</taxon>
        <taxon>Cucurbitaceae</taxon>
        <taxon>Benincaseae</taxon>
        <taxon>Cucumis</taxon>
    </lineage>
</organism>